<gene>
    <name evidence="2" type="ORF">EW026_g8043</name>
</gene>
<name>A0A4S4K5R7_9APHY</name>
<dbReference type="Proteomes" id="UP000309038">
    <property type="component" value="Unassembled WGS sequence"/>
</dbReference>
<evidence type="ECO:0000256" key="1">
    <source>
        <dbReference type="SAM" id="MobiDB-lite"/>
    </source>
</evidence>
<feature type="region of interest" description="Disordered" evidence="1">
    <location>
        <begin position="1"/>
        <end position="23"/>
    </location>
</feature>
<dbReference type="AlphaFoldDB" id="A0A4S4K5R7"/>
<protein>
    <submittedName>
        <fullName evidence="2">Uncharacterized protein</fullName>
    </submittedName>
</protein>
<reference evidence="2 3" key="1">
    <citation type="submission" date="2019-02" db="EMBL/GenBank/DDBJ databases">
        <title>Genome sequencing of the rare red list fungi Phlebia centrifuga.</title>
        <authorList>
            <person name="Buettner E."/>
            <person name="Kellner H."/>
        </authorList>
    </citation>
    <scope>NUCLEOTIDE SEQUENCE [LARGE SCALE GENOMIC DNA]</scope>
    <source>
        <strain evidence="2 3">DSM 108282</strain>
    </source>
</reference>
<comment type="caution">
    <text evidence="2">The sequence shown here is derived from an EMBL/GenBank/DDBJ whole genome shotgun (WGS) entry which is preliminary data.</text>
</comment>
<feature type="region of interest" description="Disordered" evidence="1">
    <location>
        <begin position="64"/>
        <end position="102"/>
    </location>
</feature>
<evidence type="ECO:0000313" key="3">
    <source>
        <dbReference type="Proteomes" id="UP000309038"/>
    </source>
</evidence>
<dbReference type="EMBL" id="SGPJ01000781">
    <property type="protein sequence ID" value="THG93093.1"/>
    <property type="molecule type" value="Genomic_DNA"/>
</dbReference>
<keyword evidence="3" id="KW-1185">Reference proteome</keyword>
<evidence type="ECO:0000313" key="2">
    <source>
        <dbReference type="EMBL" id="THG93093.1"/>
    </source>
</evidence>
<accession>A0A4S4K5R7</accession>
<feature type="compositionally biased region" description="Low complexity" evidence="1">
    <location>
        <begin position="1"/>
        <end position="18"/>
    </location>
</feature>
<proteinExistence type="predicted"/>
<organism evidence="2 3">
    <name type="scientific">Hermanssonia centrifuga</name>
    <dbReference type="NCBI Taxonomy" id="98765"/>
    <lineage>
        <taxon>Eukaryota</taxon>
        <taxon>Fungi</taxon>
        <taxon>Dikarya</taxon>
        <taxon>Basidiomycota</taxon>
        <taxon>Agaricomycotina</taxon>
        <taxon>Agaricomycetes</taxon>
        <taxon>Polyporales</taxon>
        <taxon>Meruliaceae</taxon>
        <taxon>Hermanssonia</taxon>
    </lineage>
</organism>
<sequence length="384" mass="41930">MSSSSLAAASASAASRASTPGMLISSKAASPIKATVLPVLKSKAPTGMRDTTLMDVSVSADTSITKAKGQKATAVPNQRAPAKPERPRATRKKRPATSDVPLPNIKNSKAIWRGQVVPSYIHFVATLDNPWDADSTGEEIDALQQSWSTAFPNHKHLVTAGTMIYKVAAQWLYEWHSAVGKRGIAAVEWLWKERGLDTVQKRRKYVATHLRPRFLCMYRDDTNGRGAFQAEVLMRTFASYLSQCNPTTGSLVDFGIPIGGLGMCAAAVERGLLLYQTGKIQTEDEQKAEIQAALDKGNTTLAEELEAFYVKLKTFSEGGWSKPTQDYIKVIGKLSEGQWKGIIKAGMKHVKQPKGLPKTQEVEVEDKRALMIVDDDDGYSGDSE</sequence>